<sequence length="374" mass="38941">MAKTMKAITISSPGAAPQVTNNLIIPEPGEGQILVRSIYTAINPGDSIMAETGAMVKSWPFSPGCDAGGIVVSAGSNAVSPLGKPFAEGERVFGCTRLGTPGHSPWGEYFLMDSRVTIPVPPKLTLAEASALGVGLLTASEGVFSCLGVPLPTSTPTPTYTSTVSGANEPDRAWALVLGGASSVGFAAVQLLLASGLHVVTTCSERSAPLLQERGVSCISYRLGQEDLISRVMIITHGKVRYVFDAVGLNHDLVGLLVDVVERHAETDGGAEAKYAPQVAFTTTNAFAPLPIASNLTAKAIQLGPIGRPEPEAKTLNEALAGYIPVLYRLLDSGKVVVGPYRLEEQGVEGILGAWNVQKSGKVAGKIVVKVTEK</sequence>
<organism evidence="1 2">
    <name type="scientific">Macroventuria anomochaeta</name>
    <dbReference type="NCBI Taxonomy" id="301207"/>
    <lineage>
        <taxon>Eukaryota</taxon>
        <taxon>Fungi</taxon>
        <taxon>Dikarya</taxon>
        <taxon>Ascomycota</taxon>
        <taxon>Pezizomycotina</taxon>
        <taxon>Dothideomycetes</taxon>
        <taxon>Pleosporomycetidae</taxon>
        <taxon>Pleosporales</taxon>
        <taxon>Pleosporineae</taxon>
        <taxon>Didymellaceae</taxon>
        <taxon>Macroventuria</taxon>
    </lineage>
</organism>
<evidence type="ECO:0000313" key="2">
    <source>
        <dbReference type="Proteomes" id="UP000799754"/>
    </source>
</evidence>
<proteinExistence type="predicted"/>
<name>A0ACB6RH55_9PLEO</name>
<dbReference type="Proteomes" id="UP000799754">
    <property type="component" value="Unassembled WGS sequence"/>
</dbReference>
<gene>
    <name evidence="1" type="ORF">BU25DRAFT_426674</name>
</gene>
<protein>
    <submittedName>
        <fullName evidence="1">GroES-like protein</fullName>
    </submittedName>
</protein>
<evidence type="ECO:0000313" key="1">
    <source>
        <dbReference type="EMBL" id="KAF2621206.1"/>
    </source>
</evidence>
<dbReference type="EMBL" id="MU006759">
    <property type="protein sequence ID" value="KAF2621206.1"/>
    <property type="molecule type" value="Genomic_DNA"/>
</dbReference>
<reference evidence="1" key="1">
    <citation type="journal article" date="2020" name="Stud. Mycol.">
        <title>101 Dothideomycetes genomes: a test case for predicting lifestyles and emergence of pathogens.</title>
        <authorList>
            <person name="Haridas S."/>
            <person name="Albert R."/>
            <person name="Binder M."/>
            <person name="Bloem J."/>
            <person name="Labutti K."/>
            <person name="Salamov A."/>
            <person name="Andreopoulos B."/>
            <person name="Baker S."/>
            <person name="Barry K."/>
            <person name="Bills G."/>
            <person name="Bluhm B."/>
            <person name="Cannon C."/>
            <person name="Castanera R."/>
            <person name="Culley D."/>
            <person name="Daum C."/>
            <person name="Ezra D."/>
            <person name="Gonzalez J."/>
            <person name="Henrissat B."/>
            <person name="Kuo A."/>
            <person name="Liang C."/>
            <person name="Lipzen A."/>
            <person name="Lutzoni F."/>
            <person name="Magnuson J."/>
            <person name="Mondo S."/>
            <person name="Nolan M."/>
            <person name="Ohm R."/>
            <person name="Pangilinan J."/>
            <person name="Park H.-J."/>
            <person name="Ramirez L."/>
            <person name="Alfaro M."/>
            <person name="Sun H."/>
            <person name="Tritt A."/>
            <person name="Yoshinaga Y."/>
            <person name="Zwiers L.-H."/>
            <person name="Turgeon B."/>
            <person name="Goodwin S."/>
            <person name="Spatafora J."/>
            <person name="Crous P."/>
            <person name="Grigoriev I."/>
        </authorList>
    </citation>
    <scope>NUCLEOTIDE SEQUENCE</scope>
    <source>
        <strain evidence="1">CBS 525.71</strain>
    </source>
</reference>
<keyword evidence="2" id="KW-1185">Reference proteome</keyword>
<accession>A0ACB6RH55</accession>
<comment type="caution">
    <text evidence="1">The sequence shown here is derived from an EMBL/GenBank/DDBJ whole genome shotgun (WGS) entry which is preliminary data.</text>
</comment>